<reference evidence="3" key="1">
    <citation type="journal article" date="2020" name="Nat. Commun.">
        <title>Genome assembly of wild tea tree DASZ reveals pedigree and selection history of tea varieties.</title>
        <authorList>
            <person name="Zhang W."/>
            <person name="Zhang Y."/>
            <person name="Qiu H."/>
            <person name="Guo Y."/>
            <person name="Wan H."/>
            <person name="Zhang X."/>
            <person name="Scossa F."/>
            <person name="Alseekh S."/>
            <person name="Zhang Q."/>
            <person name="Wang P."/>
            <person name="Xu L."/>
            <person name="Schmidt M.H."/>
            <person name="Jia X."/>
            <person name="Li D."/>
            <person name="Zhu A."/>
            <person name="Guo F."/>
            <person name="Chen W."/>
            <person name="Ni D."/>
            <person name="Usadel B."/>
            <person name="Fernie A.R."/>
            <person name="Wen W."/>
        </authorList>
    </citation>
    <scope>NUCLEOTIDE SEQUENCE [LARGE SCALE GENOMIC DNA]</scope>
    <source>
        <strain evidence="3">cv. G240</strain>
    </source>
</reference>
<name>A0A7J7FXW1_CAMSI</name>
<feature type="region of interest" description="Disordered" evidence="1">
    <location>
        <begin position="214"/>
        <end position="251"/>
    </location>
</feature>
<dbReference type="AlphaFoldDB" id="A0A7J7FXW1"/>
<evidence type="ECO:0000256" key="1">
    <source>
        <dbReference type="SAM" id="MobiDB-lite"/>
    </source>
</evidence>
<sequence length="391" mass="42976">MPSINPEVTCHKLNVDRSAKPIIQRARRSTLMHVEVVEEKVDRLLEARAIREVNYLTWLSNTVVVKKKNECSKTLVLGLFALHPIAPHHHSIPAAWRAFSKAWRQLFLVQEVAKDWSSRSSEELGSVNRGSNAMAAAGPTGASTVSGDSAGEIRELDSNSNAYTSLQVWASGLWASASVFGESVLPEGISLQADIWETVISIEYIHPSMLKSVPGSPGTIASEGSDIPGRPSGASASHPALGPQPNFDPLPPVEDLQCPNPRERLTQAHVLRPLVQPNERLYPLDVNELNPTAVKIVNLEKQFKKAQGLNSIPDIEDGHTEAAVRLPDRFKMPYIDRFDGSGDPMVHIRLFLDVLKLMGLTKPQKLSLYGRTLSGVAATWYAKLEDKVKQD</sequence>
<organism evidence="2 3">
    <name type="scientific">Camellia sinensis</name>
    <name type="common">Tea plant</name>
    <name type="synonym">Thea sinensis</name>
    <dbReference type="NCBI Taxonomy" id="4442"/>
    <lineage>
        <taxon>Eukaryota</taxon>
        <taxon>Viridiplantae</taxon>
        <taxon>Streptophyta</taxon>
        <taxon>Embryophyta</taxon>
        <taxon>Tracheophyta</taxon>
        <taxon>Spermatophyta</taxon>
        <taxon>Magnoliopsida</taxon>
        <taxon>eudicotyledons</taxon>
        <taxon>Gunneridae</taxon>
        <taxon>Pentapetalae</taxon>
        <taxon>asterids</taxon>
        <taxon>Ericales</taxon>
        <taxon>Theaceae</taxon>
        <taxon>Camellia</taxon>
    </lineage>
</organism>
<evidence type="ECO:0000313" key="3">
    <source>
        <dbReference type="Proteomes" id="UP000593564"/>
    </source>
</evidence>
<evidence type="ECO:0000313" key="2">
    <source>
        <dbReference type="EMBL" id="KAF5933139.1"/>
    </source>
</evidence>
<accession>A0A7J7FXW1</accession>
<reference evidence="2 3" key="2">
    <citation type="submission" date="2020-07" db="EMBL/GenBank/DDBJ databases">
        <title>Genome assembly of wild tea tree DASZ reveals pedigree and selection history of tea varieties.</title>
        <authorList>
            <person name="Zhang W."/>
        </authorList>
    </citation>
    <scope>NUCLEOTIDE SEQUENCE [LARGE SCALE GENOMIC DNA]</scope>
    <source>
        <strain evidence="3">cv. G240</strain>
        <tissue evidence="2">Leaf</tissue>
    </source>
</reference>
<dbReference type="SUPFAM" id="SSF56672">
    <property type="entry name" value="DNA/RNA polymerases"/>
    <property type="match status" value="1"/>
</dbReference>
<evidence type="ECO:0008006" key="4">
    <source>
        <dbReference type="Google" id="ProtNLM"/>
    </source>
</evidence>
<dbReference type="Proteomes" id="UP000593564">
    <property type="component" value="Unassembled WGS sequence"/>
</dbReference>
<protein>
    <recommendedName>
        <fullName evidence="4">Retrotransposon gag domain-containing protein</fullName>
    </recommendedName>
</protein>
<keyword evidence="3" id="KW-1185">Reference proteome</keyword>
<dbReference type="Gene3D" id="3.10.10.10">
    <property type="entry name" value="HIV Type 1 Reverse Transcriptase, subunit A, domain 1"/>
    <property type="match status" value="1"/>
</dbReference>
<gene>
    <name evidence="2" type="ORF">HYC85_029310</name>
</gene>
<dbReference type="InterPro" id="IPR043502">
    <property type="entry name" value="DNA/RNA_pol_sf"/>
</dbReference>
<dbReference type="EMBL" id="JACBKZ010000014">
    <property type="protein sequence ID" value="KAF5933139.1"/>
    <property type="molecule type" value="Genomic_DNA"/>
</dbReference>
<comment type="caution">
    <text evidence="2">The sequence shown here is derived from an EMBL/GenBank/DDBJ whole genome shotgun (WGS) entry which is preliminary data.</text>
</comment>
<proteinExistence type="predicted"/>